<dbReference type="SUPFAM" id="SSF56420">
    <property type="entry name" value="Peptide deformylase"/>
    <property type="match status" value="1"/>
</dbReference>
<feature type="active site" evidence="6">
    <location>
        <position position="171"/>
    </location>
</feature>
<dbReference type="InterPro" id="IPR023635">
    <property type="entry name" value="Peptide_deformylase"/>
</dbReference>
<evidence type="ECO:0000256" key="1">
    <source>
        <dbReference type="ARBA" id="ARBA00010759"/>
    </source>
</evidence>
<gene>
    <name evidence="6" type="primary">def</name>
    <name evidence="7" type="ORF">FHX71_005196</name>
</gene>
<dbReference type="NCBIfam" id="TIGR00079">
    <property type="entry name" value="pept_deformyl"/>
    <property type="match status" value="1"/>
</dbReference>
<evidence type="ECO:0000256" key="4">
    <source>
        <dbReference type="ARBA" id="ARBA00022917"/>
    </source>
</evidence>
<comment type="cofactor">
    <cofactor evidence="6">
        <name>Fe(2+)</name>
        <dbReference type="ChEBI" id="CHEBI:29033"/>
    </cofactor>
    <text evidence="6">Binds 1 Fe(2+) ion.</text>
</comment>
<feature type="binding site" evidence="6">
    <location>
        <position position="174"/>
    </location>
    <ligand>
        <name>Fe cation</name>
        <dbReference type="ChEBI" id="CHEBI:24875"/>
    </ligand>
</feature>
<evidence type="ECO:0000256" key="6">
    <source>
        <dbReference type="HAMAP-Rule" id="MF_00163"/>
    </source>
</evidence>
<dbReference type="InterPro" id="IPR036821">
    <property type="entry name" value="Peptide_deformylase_sf"/>
</dbReference>
<sequence>MAWTRPRRRKPVTYLLGEPVEEYPATAPEVDRGHVLRITEIGEPVLHNPARTVEEFSTPELARLVDDLFATMESAQGVGLAAPQVGVDLRVFVYDLTDSSGDRHVGHVVNPVLTQDLEAEPETEEEGCLSVPGAYEPLERPGAATVRGVDQHGAPVQLSGTGYLARCFIHESQHLDGTLYWDHLSPELQADALEQRDEERPHIVAERREIAIELDKTPPDYPEKPAGGR</sequence>
<keyword evidence="4 6" id="KW-0648">Protein biosynthesis</keyword>
<dbReference type="PANTHER" id="PTHR10458:SF2">
    <property type="entry name" value="PEPTIDE DEFORMYLASE, MITOCHONDRIAL"/>
    <property type="match status" value="1"/>
</dbReference>
<dbReference type="Proteomes" id="UP000540568">
    <property type="component" value="Unassembled WGS sequence"/>
</dbReference>
<keyword evidence="3 6" id="KW-0378">Hydrolase</keyword>
<reference evidence="7 8" key="1">
    <citation type="submission" date="2020-07" db="EMBL/GenBank/DDBJ databases">
        <title>Sequencing the genomes of 1000 actinobacteria strains.</title>
        <authorList>
            <person name="Klenk H.-P."/>
        </authorList>
    </citation>
    <scope>NUCLEOTIDE SEQUENCE [LARGE SCALE GENOMIC DNA]</scope>
    <source>
        <strain evidence="7 8">DSM 44121</strain>
    </source>
</reference>
<dbReference type="GO" id="GO:0006412">
    <property type="term" value="P:translation"/>
    <property type="evidence" value="ECO:0007669"/>
    <property type="project" value="UniProtKB-UniRule"/>
</dbReference>
<dbReference type="GO" id="GO:0042586">
    <property type="term" value="F:peptide deformylase activity"/>
    <property type="evidence" value="ECO:0007669"/>
    <property type="project" value="UniProtKB-UniRule"/>
</dbReference>
<dbReference type="HAMAP" id="MF_00163">
    <property type="entry name" value="Pep_deformylase"/>
    <property type="match status" value="1"/>
</dbReference>
<dbReference type="CDD" id="cd00487">
    <property type="entry name" value="Pep_deformylase"/>
    <property type="match status" value="1"/>
</dbReference>
<comment type="caution">
    <text evidence="7">The sequence shown here is derived from an EMBL/GenBank/DDBJ whole genome shotgun (WGS) entry which is preliminary data.</text>
</comment>
<evidence type="ECO:0000256" key="3">
    <source>
        <dbReference type="ARBA" id="ARBA00022801"/>
    </source>
</evidence>
<evidence type="ECO:0000313" key="8">
    <source>
        <dbReference type="Proteomes" id="UP000540568"/>
    </source>
</evidence>
<dbReference type="RefSeq" id="WP_182620360.1">
    <property type="nucleotide sequence ID" value="NZ_BAAATF010000009.1"/>
</dbReference>
<keyword evidence="8" id="KW-1185">Reference proteome</keyword>
<dbReference type="GO" id="GO:0046872">
    <property type="term" value="F:metal ion binding"/>
    <property type="evidence" value="ECO:0007669"/>
    <property type="project" value="UniProtKB-KW"/>
</dbReference>
<dbReference type="NCBIfam" id="NF001159">
    <property type="entry name" value="PRK00150.1-3"/>
    <property type="match status" value="1"/>
</dbReference>
<comment type="similarity">
    <text evidence="1 6">Belongs to the polypeptide deformylase family.</text>
</comment>
<feature type="binding site" evidence="6">
    <location>
        <position position="128"/>
    </location>
    <ligand>
        <name>Fe cation</name>
        <dbReference type="ChEBI" id="CHEBI:24875"/>
    </ligand>
</feature>
<comment type="catalytic activity">
    <reaction evidence="6">
        <text>N-terminal N-formyl-L-methionyl-[peptide] + H2O = N-terminal L-methionyl-[peptide] + formate</text>
        <dbReference type="Rhea" id="RHEA:24420"/>
        <dbReference type="Rhea" id="RHEA-COMP:10639"/>
        <dbReference type="Rhea" id="RHEA-COMP:10640"/>
        <dbReference type="ChEBI" id="CHEBI:15377"/>
        <dbReference type="ChEBI" id="CHEBI:15740"/>
        <dbReference type="ChEBI" id="CHEBI:49298"/>
        <dbReference type="ChEBI" id="CHEBI:64731"/>
        <dbReference type="EC" id="3.5.1.88"/>
    </reaction>
</comment>
<accession>A0A7W3JEB4</accession>
<comment type="function">
    <text evidence="6">Removes the formyl group from the N-terminal Met of newly synthesized proteins. Requires at least a dipeptide for an efficient rate of reaction. N-terminal L-methionine is a prerequisite for activity but the enzyme has broad specificity at other positions.</text>
</comment>
<dbReference type="EMBL" id="JACGWV010000003">
    <property type="protein sequence ID" value="MBA8811189.1"/>
    <property type="molecule type" value="Genomic_DNA"/>
</dbReference>
<proteinExistence type="inferred from homology"/>
<feature type="binding site" evidence="6">
    <location>
        <position position="170"/>
    </location>
    <ligand>
        <name>Fe cation</name>
        <dbReference type="ChEBI" id="CHEBI:24875"/>
    </ligand>
</feature>
<name>A0A7W3JEB4_9MICO</name>
<dbReference type="PANTHER" id="PTHR10458">
    <property type="entry name" value="PEPTIDE DEFORMYLASE"/>
    <property type="match status" value="1"/>
</dbReference>
<protein>
    <recommendedName>
        <fullName evidence="6">Peptide deformylase</fullName>
        <shortName evidence="6">PDF</shortName>
        <ecNumber evidence="6">3.5.1.88</ecNumber>
    </recommendedName>
    <alternativeName>
        <fullName evidence="6">Polypeptide deformylase</fullName>
    </alternativeName>
</protein>
<evidence type="ECO:0000256" key="5">
    <source>
        <dbReference type="ARBA" id="ARBA00023004"/>
    </source>
</evidence>
<dbReference type="Pfam" id="PF01327">
    <property type="entry name" value="Pep_deformylase"/>
    <property type="match status" value="1"/>
</dbReference>
<dbReference type="EC" id="3.5.1.88" evidence="6"/>
<dbReference type="PRINTS" id="PR01576">
    <property type="entry name" value="PDEFORMYLASE"/>
</dbReference>
<organism evidence="7 8">
    <name type="scientific">Promicromonospora sukumoe</name>
    <dbReference type="NCBI Taxonomy" id="88382"/>
    <lineage>
        <taxon>Bacteria</taxon>
        <taxon>Bacillati</taxon>
        <taxon>Actinomycetota</taxon>
        <taxon>Actinomycetes</taxon>
        <taxon>Micrococcales</taxon>
        <taxon>Promicromonosporaceae</taxon>
        <taxon>Promicromonospora</taxon>
    </lineage>
</organism>
<dbReference type="Gene3D" id="3.90.45.10">
    <property type="entry name" value="Peptide deformylase"/>
    <property type="match status" value="1"/>
</dbReference>
<evidence type="ECO:0000313" key="7">
    <source>
        <dbReference type="EMBL" id="MBA8811189.1"/>
    </source>
</evidence>
<keyword evidence="5 6" id="KW-0408">Iron</keyword>
<evidence type="ECO:0000256" key="2">
    <source>
        <dbReference type="ARBA" id="ARBA00022723"/>
    </source>
</evidence>
<dbReference type="AlphaFoldDB" id="A0A7W3JEB4"/>
<keyword evidence="2 6" id="KW-0479">Metal-binding</keyword>